<dbReference type="InterPro" id="IPR011990">
    <property type="entry name" value="TPR-like_helical_dom_sf"/>
</dbReference>
<dbReference type="Pfam" id="PF13640">
    <property type="entry name" value="2OG-FeII_Oxy_3"/>
    <property type="match status" value="1"/>
</dbReference>
<dbReference type="InterPro" id="IPR044862">
    <property type="entry name" value="Pro_4_hyd_alph_FE2OG_OXY"/>
</dbReference>
<evidence type="ECO:0000313" key="15">
    <source>
        <dbReference type="EMBL" id="EDV41034.2"/>
    </source>
</evidence>
<dbReference type="GO" id="GO:0031418">
    <property type="term" value="F:L-ascorbic acid binding"/>
    <property type="evidence" value="ECO:0007669"/>
    <property type="project" value="UniProtKB-KW"/>
</dbReference>
<keyword evidence="16" id="KW-1185">Reference proteome</keyword>
<keyword evidence="7" id="KW-0256">Endoplasmic reticulum</keyword>
<keyword evidence="11" id="KW-0408">Iron</keyword>
<evidence type="ECO:0000256" key="11">
    <source>
        <dbReference type="ARBA" id="ARBA00023004"/>
    </source>
</evidence>
<dbReference type="GO" id="GO:0005788">
    <property type="term" value="C:endoplasmic reticulum lumen"/>
    <property type="evidence" value="ECO:0007669"/>
    <property type="project" value="UniProtKB-SubCell"/>
</dbReference>
<dbReference type="Gene3D" id="2.60.120.620">
    <property type="entry name" value="q2cbj1_9rhob like domain"/>
    <property type="match status" value="1"/>
</dbReference>
<dbReference type="PANTHER" id="PTHR10869:SF244">
    <property type="entry name" value="PROLYL 4-HYDROXYLASE SUBUNIT ALPHA-2"/>
    <property type="match status" value="1"/>
</dbReference>
<keyword evidence="9" id="KW-0223">Dioxygenase</keyword>
<evidence type="ECO:0000256" key="5">
    <source>
        <dbReference type="ARBA" id="ARBA00012269"/>
    </source>
</evidence>
<comment type="function">
    <text evidence="2">Catalyzes the post-translational formation of 4-hydroxyproline in -Xaa-Pro-Gly- sequences in collagens and other proteins.</text>
</comment>
<dbReference type="eggNOG" id="KOG1591">
    <property type="taxonomic scope" value="Eukaryota"/>
</dbReference>
<keyword evidence="13" id="KW-0175">Coiled coil</keyword>
<dbReference type="Gene3D" id="1.25.40.10">
    <property type="entry name" value="Tetratricopeptide repeat domain"/>
    <property type="match status" value="1"/>
</dbReference>
<evidence type="ECO:0000256" key="9">
    <source>
        <dbReference type="ARBA" id="ARBA00022964"/>
    </source>
</evidence>
<dbReference type="InterPro" id="IPR045054">
    <property type="entry name" value="P4HA-like"/>
</dbReference>
<keyword evidence="6" id="KW-0479">Metal-binding</keyword>
<evidence type="ECO:0000256" key="1">
    <source>
        <dbReference type="ARBA" id="ARBA00001961"/>
    </source>
</evidence>
<evidence type="ECO:0000256" key="4">
    <source>
        <dbReference type="ARBA" id="ARBA00006511"/>
    </source>
</evidence>
<comment type="similarity">
    <text evidence="4">Belongs to the P4HA family.</text>
</comment>
<dbReference type="Gene3D" id="6.10.140.1460">
    <property type="match status" value="1"/>
</dbReference>
<dbReference type="Pfam" id="PF08336">
    <property type="entry name" value="P4Ha_N"/>
    <property type="match status" value="1"/>
</dbReference>
<accession>B3M895</accession>
<gene>
    <name evidence="15" type="primary">Dana\GF10815</name>
    <name evidence="15" type="synonym">dana_GLEANR_10773</name>
    <name evidence="15" type="ORF">GF10815</name>
</gene>
<organism evidence="15 16">
    <name type="scientific">Drosophila ananassae</name>
    <name type="common">Fruit fly</name>
    <dbReference type="NCBI Taxonomy" id="7217"/>
    <lineage>
        <taxon>Eukaryota</taxon>
        <taxon>Metazoa</taxon>
        <taxon>Ecdysozoa</taxon>
        <taxon>Arthropoda</taxon>
        <taxon>Hexapoda</taxon>
        <taxon>Insecta</taxon>
        <taxon>Pterygota</taxon>
        <taxon>Neoptera</taxon>
        <taxon>Endopterygota</taxon>
        <taxon>Diptera</taxon>
        <taxon>Brachycera</taxon>
        <taxon>Muscomorpha</taxon>
        <taxon>Ephydroidea</taxon>
        <taxon>Drosophilidae</taxon>
        <taxon>Drosophila</taxon>
        <taxon>Sophophora</taxon>
    </lineage>
</organism>
<evidence type="ECO:0000256" key="6">
    <source>
        <dbReference type="ARBA" id="ARBA00022723"/>
    </source>
</evidence>
<evidence type="ECO:0000256" key="7">
    <source>
        <dbReference type="ARBA" id="ARBA00022824"/>
    </source>
</evidence>
<reference evidence="15 16" key="1">
    <citation type="journal article" date="2007" name="Nature">
        <title>Evolution of genes and genomes on the Drosophila phylogeny.</title>
        <authorList>
            <consortium name="Drosophila 12 Genomes Consortium"/>
            <person name="Clark A.G."/>
            <person name="Eisen M.B."/>
            <person name="Smith D.R."/>
            <person name="Bergman C.M."/>
            <person name="Oliver B."/>
            <person name="Markow T.A."/>
            <person name="Kaufman T.C."/>
            <person name="Kellis M."/>
            <person name="Gelbart W."/>
            <person name="Iyer V.N."/>
            <person name="Pollard D.A."/>
            <person name="Sackton T.B."/>
            <person name="Larracuente A.M."/>
            <person name="Singh N.D."/>
            <person name="Abad J.P."/>
            <person name="Abt D.N."/>
            <person name="Adryan B."/>
            <person name="Aguade M."/>
            <person name="Akashi H."/>
            <person name="Anderson W.W."/>
            <person name="Aquadro C.F."/>
            <person name="Ardell D.H."/>
            <person name="Arguello R."/>
            <person name="Artieri C.G."/>
            <person name="Barbash D.A."/>
            <person name="Barker D."/>
            <person name="Barsanti P."/>
            <person name="Batterham P."/>
            <person name="Batzoglou S."/>
            <person name="Begun D."/>
            <person name="Bhutkar A."/>
            <person name="Blanco E."/>
            <person name="Bosak S.A."/>
            <person name="Bradley R.K."/>
            <person name="Brand A.D."/>
            <person name="Brent M.R."/>
            <person name="Brooks A.N."/>
            <person name="Brown R.H."/>
            <person name="Butlin R.K."/>
            <person name="Caggese C."/>
            <person name="Calvi B.R."/>
            <person name="Bernardo de Carvalho A."/>
            <person name="Caspi A."/>
            <person name="Castrezana S."/>
            <person name="Celniker S.E."/>
            <person name="Chang J.L."/>
            <person name="Chapple C."/>
            <person name="Chatterji S."/>
            <person name="Chinwalla A."/>
            <person name="Civetta A."/>
            <person name="Clifton S.W."/>
            <person name="Comeron J.M."/>
            <person name="Costello J.C."/>
            <person name="Coyne J.A."/>
            <person name="Daub J."/>
            <person name="David R.G."/>
            <person name="Delcher A.L."/>
            <person name="Delehaunty K."/>
            <person name="Do C.B."/>
            <person name="Ebling H."/>
            <person name="Edwards K."/>
            <person name="Eickbush T."/>
            <person name="Evans J.D."/>
            <person name="Filipski A."/>
            <person name="Findeiss S."/>
            <person name="Freyhult E."/>
            <person name="Fulton L."/>
            <person name="Fulton R."/>
            <person name="Garcia A.C."/>
            <person name="Gardiner A."/>
            <person name="Garfield D.A."/>
            <person name="Garvin B.E."/>
            <person name="Gibson G."/>
            <person name="Gilbert D."/>
            <person name="Gnerre S."/>
            <person name="Godfrey J."/>
            <person name="Good R."/>
            <person name="Gotea V."/>
            <person name="Gravely B."/>
            <person name="Greenberg A.J."/>
            <person name="Griffiths-Jones S."/>
            <person name="Gross S."/>
            <person name="Guigo R."/>
            <person name="Gustafson E.A."/>
            <person name="Haerty W."/>
            <person name="Hahn M.W."/>
            <person name="Halligan D.L."/>
            <person name="Halpern A.L."/>
            <person name="Halter G.M."/>
            <person name="Han M.V."/>
            <person name="Heger A."/>
            <person name="Hillier L."/>
            <person name="Hinrichs A.S."/>
            <person name="Holmes I."/>
            <person name="Hoskins R.A."/>
            <person name="Hubisz M.J."/>
            <person name="Hultmark D."/>
            <person name="Huntley M.A."/>
            <person name="Jaffe D.B."/>
            <person name="Jagadeeshan S."/>
            <person name="Jeck W.R."/>
            <person name="Johnson J."/>
            <person name="Jones C.D."/>
            <person name="Jordan W.C."/>
            <person name="Karpen G.H."/>
            <person name="Kataoka E."/>
            <person name="Keightley P.D."/>
            <person name="Kheradpour P."/>
            <person name="Kirkness E.F."/>
            <person name="Koerich L.B."/>
            <person name="Kristiansen K."/>
            <person name="Kudrna D."/>
            <person name="Kulathinal R.J."/>
            <person name="Kumar S."/>
            <person name="Kwok R."/>
            <person name="Lander E."/>
            <person name="Langley C.H."/>
            <person name="Lapoint R."/>
            <person name="Lazzaro B.P."/>
            <person name="Lee S.J."/>
            <person name="Levesque L."/>
            <person name="Li R."/>
            <person name="Lin C.F."/>
            <person name="Lin M.F."/>
            <person name="Lindblad-Toh K."/>
            <person name="Llopart A."/>
            <person name="Long M."/>
            <person name="Low L."/>
            <person name="Lozovsky E."/>
            <person name="Lu J."/>
            <person name="Luo M."/>
            <person name="Machado C.A."/>
            <person name="Makalowski W."/>
            <person name="Marzo M."/>
            <person name="Matsuda M."/>
            <person name="Matzkin L."/>
            <person name="McAllister B."/>
            <person name="McBride C.S."/>
            <person name="McKernan B."/>
            <person name="McKernan K."/>
            <person name="Mendez-Lago M."/>
            <person name="Minx P."/>
            <person name="Mollenhauer M.U."/>
            <person name="Montooth K."/>
            <person name="Mount S.M."/>
            <person name="Mu X."/>
            <person name="Myers E."/>
            <person name="Negre B."/>
            <person name="Newfeld S."/>
            <person name="Nielsen R."/>
            <person name="Noor M.A."/>
            <person name="O'Grady P."/>
            <person name="Pachter L."/>
            <person name="Papaceit M."/>
            <person name="Parisi M.J."/>
            <person name="Parisi M."/>
            <person name="Parts L."/>
            <person name="Pedersen J.S."/>
            <person name="Pesole G."/>
            <person name="Phillippy A.M."/>
            <person name="Ponting C.P."/>
            <person name="Pop M."/>
            <person name="Porcelli D."/>
            <person name="Powell J.R."/>
            <person name="Prohaska S."/>
            <person name="Pruitt K."/>
            <person name="Puig M."/>
            <person name="Quesneville H."/>
            <person name="Ram K.R."/>
            <person name="Rand D."/>
            <person name="Rasmussen M.D."/>
            <person name="Reed L.K."/>
            <person name="Reenan R."/>
            <person name="Reily A."/>
            <person name="Remington K.A."/>
            <person name="Rieger T.T."/>
            <person name="Ritchie M.G."/>
            <person name="Robin C."/>
            <person name="Rogers Y.H."/>
            <person name="Rohde C."/>
            <person name="Rozas J."/>
            <person name="Rubenfield M.J."/>
            <person name="Ruiz A."/>
            <person name="Russo S."/>
            <person name="Salzberg S.L."/>
            <person name="Sanchez-Gracia A."/>
            <person name="Saranga D.J."/>
            <person name="Sato H."/>
            <person name="Schaeffer S.W."/>
            <person name="Schatz M.C."/>
            <person name="Schlenke T."/>
            <person name="Schwartz R."/>
            <person name="Segarra C."/>
            <person name="Singh R.S."/>
            <person name="Sirot L."/>
            <person name="Sirota M."/>
            <person name="Sisneros N.B."/>
            <person name="Smith C.D."/>
            <person name="Smith T.F."/>
            <person name="Spieth J."/>
            <person name="Stage D.E."/>
            <person name="Stark A."/>
            <person name="Stephan W."/>
            <person name="Strausberg R.L."/>
            <person name="Strempel S."/>
            <person name="Sturgill D."/>
            <person name="Sutton G."/>
            <person name="Sutton G.G."/>
            <person name="Tao W."/>
            <person name="Teichmann S."/>
            <person name="Tobari Y.N."/>
            <person name="Tomimura Y."/>
            <person name="Tsolas J.M."/>
            <person name="Valente V.L."/>
            <person name="Venter E."/>
            <person name="Venter J.C."/>
            <person name="Vicario S."/>
            <person name="Vieira F.G."/>
            <person name="Vilella A.J."/>
            <person name="Villasante A."/>
            <person name="Walenz B."/>
            <person name="Wang J."/>
            <person name="Wasserman M."/>
            <person name="Watts T."/>
            <person name="Wilson D."/>
            <person name="Wilson R.K."/>
            <person name="Wing R.A."/>
            <person name="Wolfner M.F."/>
            <person name="Wong A."/>
            <person name="Wong G.K."/>
            <person name="Wu C.I."/>
            <person name="Wu G."/>
            <person name="Yamamoto D."/>
            <person name="Yang H.P."/>
            <person name="Yang S.P."/>
            <person name="Yorke J.A."/>
            <person name="Yoshida K."/>
            <person name="Zdobnov E."/>
            <person name="Zhang P."/>
            <person name="Zhang Y."/>
            <person name="Zimin A.V."/>
            <person name="Baldwin J."/>
            <person name="Abdouelleil A."/>
            <person name="Abdulkadir J."/>
            <person name="Abebe A."/>
            <person name="Abera B."/>
            <person name="Abreu J."/>
            <person name="Acer S.C."/>
            <person name="Aftuck L."/>
            <person name="Alexander A."/>
            <person name="An P."/>
            <person name="Anderson E."/>
            <person name="Anderson S."/>
            <person name="Arachi H."/>
            <person name="Azer M."/>
            <person name="Bachantsang P."/>
            <person name="Barry A."/>
            <person name="Bayul T."/>
            <person name="Berlin A."/>
            <person name="Bessette D."/>
            <person name="Bloom T."/>
            <person name="Blye J."/>
            <person name="Boguslavskiy L."/>
            <person name="Bonnet C."/>
            <person name="Boukhgalter B."/>
            <person name="Bourzgui I."/>
            <person name="Brown A."/>
            <person name="Cahill P."/>
            <person name="Channer S."/>
            <person name="Cheshatsang Y."/>
            <person name="Chuda L."/>
            <person name="Citroen M."/>
            <person name="Collymore A."/>
            <person name="Cooke P."/>
            <person name="Costello M."/>
            <person name="D'Aco K."/>
            <person name="Daza R."/>
            <person name="De Haan G."/>
            <person name="DeGray S."/>
            <person name="DeMaso C."/>
            <person name="Dhargay N."/>
            <person name="Dooley K."/>
            <person name="Dooley E."/>
            <person name="Doricent M."/>
            <person name="Dorje P."/>
            <person name="Dorjee K."/>
            <person name="Dupes A."/>
            <person name="Elong R."/>
            <person name="Falk J."/>
            <person name="Farina A."/>
            <person name="Faro S."/>
            <person name="Ferguson D."/>
            <person name="Fisher S."/>
            <person name="Foley C.D."/>
            <person name="Franke A."/>
            <person name="Friedrich D."/>
            <person name="Gadbois L."/>
            <person name="Gearin G."/>
            <person name="Gearin C.R."/>
            <person name="Giannoukos G."/>
            <person name="Goode T."/>
            <person name="Graham J."/>
            <person name="Grandbois E."/>
            <person name="Grewal S."/>
            <person name="Gyaltsen K."/>
            <person name="Hafez N."/>
            <person name="Hagos B."/>
            <person name="Hall J."/>
            <person name="Henson C."/>
            <person name="Hollinger A."/>
            <person name="Honan T."/>
            <person name="Huard M.D."/>
            <person name="Hughes L."/>
            <person name="Hurhula B."/>
            <person name="Husby M.E."/>
            <person name="Kamat A."/>
            <person name="Kanga B."/>
            <person name="Kashin S."/>
            <person name="Khazanovich D."/>
            <person name="Kisner P."/>
            <person name="Lance K."/>
            <person name="Lara M."/>
            <person name="Lee W."/>
            <person name="Lennon N."/>
            <person name="Letendre F."/>
            <person name="LeVine R."/>
            <person name="Lipovsky A."/>
            <person name="Liu X."/>
            <person name="Liu J."/>
            <person name="Liu S."/>
            <person name="Lokyitsang T."/>
            <person name="Lokyitsang Y."/>
            <person name="Lubonja R."/>
            <person name="Lui A."/>
            <person name="MacDonald P."/>
            <person name="Magnisalis V."/>
            <person name="Maru K."/>
            <person name="Matthews C."/>
            <person name="McCusker W."/>
            <person name="McDonough S."/>
            <person name="Mehta T."/>
            <person name="Meldrim J."/>
            <person name="Meneus L."/>
            <person name="Mihai O."/>
            <person name="Mihalev A."/>
            <person name="Mihova T."/>
            <person name="Mittelman R."/>
            <person name="Mlenga V."/>
            <person name="Montmayeur A."/>
            <person name="Mulrain L."/>
            <person name="Navidi A."/>
            <person name="Naylor J."/>
            <person name="Negash T."/>
            <person name="Nguyen T."/>
            <person name="Nguyen N."/>
            <person name="Nicol R."/>
            <person name="Norbu C."/>
            <person name="Norbu N."/>
            <person name="Novod N."/>
            <person name="O'Neill B."/>
            <person name="Osman S."/>
            <person name="Markiewicz E."/>
            <person name="Oyono O.L."/>
            <person name="Patti C."/>
            <person name="Phunkhang P."/>
            <person name="Pierre F."/>
            <person name="Priest M."/>
            <person name="Raghuraman S."/>
            <person name="Rege F."/>
            <person name="Reyes R."/>
            <person name="Rise C."/>
            <person name="Rogov P."/>
            <person name="Ross K."/>
            <person name="Ryan E."/>
            <person name="Settipalli S."/>
            <person name="Shea T."/>
            <person name="Sherpa N."/>
            <person name="Shi L."/>
            <person name="Shih D."/>
            <person name="Sparrow T."/>
            <person name="Spaulding J."/>
            <person name="Stalker J."/>
            <person name="Stange-Thomann N."/>
            <person name="Stavropoulos S."/>
            <person name="Stone C."/>
            <person name="Strader C."/>
            <person name="Tesfaye S."/>
            <person name="Thomson T."/>
            <person name="Thoulutsang Y."/>
            <person name="Thoulutsang D."/>
            <person name="Topham K."/>
            <person name="Topping I."/>
            <person name="Tsamla T."/>
            <person name="Vassiliev H."/>
            <person name="Vo A."/>
            <person name="Wangchuk T."/>
            <person name="Wangdi T."/>
            <person name="Weiand M."/>
            <person name="Wilkinson J."/>
            <person name="Wilson A."/>
            <person name="Yadav S."/>
            <person name="Young G."/>
            <person name="Yu Q."/>
            <person name="Zembek L."/>
            <person name="Zhong D."/>
            <person name="Zimmer A."/>
            <person name="Zwirko Z."/>
            <person name="Jaffe D.B."/>
            <person name="Alvarez P."/>
            <person name="Brockman W."/>
            <person name="Butler J."/>
            <person name="Chin C."/>
            <person name="Gnerre S."/>
            <person name="Grabherr M."/>
            <person name="Kleber M."/>
            <person name="Mauceli E."/>
            <person name="MacCallum I."/>
        </authorList>
    </citation>
    <scope>NUCLEOTIDE SEQUENCE [LARGE SCALE GENOMIC DNA]</scope>
    <source>
        <strain evidence="16">Tucson 14024-0371.13</strain>
    </source>
</reference>
<dbReference type="InParanoid" id="B3M895"/>
<dbReference type="EC" id="1.14.11.2" evidence="5"/>
<dbReference type="GO" id="GO:0004656">
    <property type="term" value="F:procollagen-proline 4-dioxygenase activity"/>
    <property type="evidence" value="ECO:0007669"/>
    <property type="project" value="UniProtKB-EC"/>
</dbReference>
<dbReference type="Proteomes" id="UP000007801">
    <property type="component" value="Unassembled WGS sequence"/>
</dbReference>
<keyword evidence="10 15" id="KW-0560">Oxidoreductase</keyword>
<name>B3M895_DROAN</name>
<evidence type="ECO:0000256" key="3">
    <source>
        <dbReference type="ARBA" id="ARBA00004319"/>
    </source>
</evidence>
<dbReference type="HOGENOM" id="CLU_1020363_0_0_1"/>
<dbReference type="PROSITE" id="PS51471">
    <property type="entry name" value="FE2OG_OXY"/>
    <property type="match status" value="1"/>
</dbReference>
<dbReference type="AlphaFoldDB" id="B3M895"/>
<keyword evidence="8" id="KW-0847">Vitamin C</keyword>
<feature type="domain" description="Fe2OG dioxygenase" evidence="14">
    <location>
        <begin position="357"/>
        <end position="462"/>
    </location>
</feature>
<comment type="cofactor">
    <cofactor evidence="1">
        <name>L-ascorbate</name>
        <dbReference type="ChEBI" id="CHEBI:38290"/>
    </cofactor>
</comment>
<protein>
    <recommendedName>
        <fullName evidence="5">procollagen-proline 4-dioxygenase</fullName>
        <ecNumber evidence="5">1.14.11.2</ecNumber>
    </recommendedName>
</protein>
<evidence type="ECO:0000256" key="10">
    <source>
        <dbReference type="ARBA" id="ARBA00023002"/>
    </source>
</evidence>
<evidence type="ECO:0000259" key="14">
    <source>
        <dbReference type="PROSITE" id="PS51471"/>
    </source>
</evidence>
<dbReference type="InterPro" id="IPR013547">
    <property type="entry name" value="P4H_N"/>
</dbReference>
<sequence>MVPLLQLKEQAVENLSNYSKALENRLKNVELGIKQLEELLEPGDSLKPFKLFKLARHLYFDWKKWFRFLKEQIGSKEILKAQRLRPRMPSVTDYKEALYAIYRLQTTYDLDPAEMSEGLLRGKQYRCKKWSALECLMVGTTYYLDENFENAEIWFKLAQKKYYQHSIPKQFAVLGIPYKFILILLMKSARSSGRYKTALNYAKKGFNLELNTKYWEDQMAQIEALIKNPEVIKPFEPFKYLFKPACRKKYPHVHLKCQYLKASPFLKLAPIKMEKVFLDPPMSIYHDLINEKEISLLKNLSTPYLKRSELYSEYHGVFEDFSNLRTCKTMRLDDTNHPLLEKLNNRIVDATGLSVKDSEKLQISNYGIGGHLYEHQDFTTTTKIDFWNSGNRVITALFYLSDVEQGGDTVFPHLNLKVPAQKGSLMVWYNLLSNGTTDSRVLHASCPVLMGNKWIATKWLREKAQTFIRKCPKDFQNK</sequence>
<dbReference type="PANTHER" id="PTHR10869">
    <property type="entry name" value="PROLYL 4-HYDROXYLASE ALPHA SUBUNIT"/>
    <property type="match status" value="1"/>
</dbReference>
<evidence type="ECO:0000256" key="8">
    <source>
        <dbReference type="ARBA" id="ARBA00022896"/>
    </source>
</evidence>
<keyword evidence="12" id="KW-0325">Glycoprotein</keyword>
<dbReference type="GeneID" id="6493683"/>
<evidence type="ECO:0000256" key="2">
    <source>
        <dbReference type="ARBA" id="ARBA00002035"/>
    </source>
</evidence>
<proteinExistence type="inferred from homology"/>
<dbReference type="FunFam" id="2.60.120.620:FF:000011">
    <property type="entry name" value="Prolyl alpha subunit"/>
    <property type="match status" value="1"/>
</dbReference>
<evidence type="ECO:0000313" key="16">
    <source>
        <dbReference type="Proteomes" id="UP000007801"/>
    </source>
</evidence>
<dbReference type="InterPro" id="IPR006620">
    <property type="entry name" value="Pro_4_hyd_alph"/>
</dbReference>
<comment type="subcellular location">
    <subcellularLocation>
        <location evidence="3">Endoplasmic reticulum lumen</location>
    </subcellularLocation>
</comment>
<dbReference type="InterPro" id="IPR005123">
    <property type="entry name" value="Oxoglu/Fe-dep_dioxygenase_dom"/>
</dbReference>
<evidence type="ECO:0000256" key="13">
    <source>
        <dbReference type="SAM" id="Coils"/>
    </source>
</evidence>
<dbReference type="SMART" id="SM00702">
    <property type="entry name" value="P4Hc"/>
    <property type="match status" value="1"/>
</dbReference>
<feature type="coiled-coil region" evidence="13">
    <location>
        <begin position="5"/>
        <end position="39"/>
    </location>
</feature>
<dbReference type="GO" id="GO:0005506">
    <property type="term" value="F:iron ion binding"/>
    <property type="evidence" value="ECO:0007669"/>
    <property type="project" value="InterPro"/>
</dbReference>
<dbReference type="SMR" id="B3M895"/>
<dbReference type="EMBL" id="CH902618">
    <property type="protein sequence ID" value="EDV41034.2"/>
    <property type="molecule type" value="Genomic_DNA"/>
</dbReference>
<evidence type="ECO:0000256" key="12">
    <source>
        <dbReference type="ARBA" id="ARBA00023180"/>
    </source>
</evidence>
<dbReference type="OrthoDB" id="420380at2759"/>